<dbReference type="PANTHER" id="PTHR46599:SF3">
    <property type="entry name" value="PIGGYBAC TRANSPOSABLE ELEMENT-DERIVED PROTEIN 4"/>
    <property type="match status" value="1"/>
</dbReference>
<proteinExistence type="predicted"/>
<accession>A0AAV2YS90</accession>
<sequence>MPKALWREIAEESNRYLQQRWSYRLRNEMPFEPYEYVRLVGLMIARMMCPHRQKLSRHWSPVSEGAIPSGTFGRFMPQNRFNELTRNLHFTNNMDVLARTDRAWRVRSVVACKPHSNDCGKNQHRATALDYHAGEAAVLRNLKCVLPTVDDDWRVVTDLFYTPVQLAFNRHIYFAGRVMTNRLGLPNYVVETKTIKKNDRKRGDAVMVVAKQHSSMTMLSWMDSMPDCILSTCGNRKQSRYVSVTDAF</sequence>
<name>A0AAV2YS90_9STRA</name>
<keyword evidence="3" id="KW-1185">Reference proteome</keyword>
<evidence type="ECO:0000259" key="1">
    <source>
        <dbReference type="Pfam" id="PF13843"/>
    </source>
</evidence>
<reference evidence="2" key="2">
    <citation type="journal article" date="2023" name="Microbiol Resour">
        <title>Decontamination and Annotation of the Draft Genome Sequence of the Oomycete Lagenidium giganteum ARSEF 373.</title>
        <authorList>
            <person name="Morgan W.R."/>
            <person name="Tartar A."/>
        </authorList>
    </citation>
    <scope>NUCLEOTIDE SEQUENCE</scope>
    <source>
        <strain evidence="2">ARSEF 373</strain>
    </source>
</reference>
<dbReference type="EMBL" id="DAKRPA010000160">
    <property type="protein sequence ID" value="DAZ96648.1"/>
    <property type="molecule type" value="Genomic_DNA"/>
</dbReference>
<evidence type="ECO:0000313" key="3">
    <source>
        <dbReference type="Proteomes" id="UP001146120"/>
    </source>
</evidence>
<evidence type="ECO:0000313" key="2">
    <source>
        <dbReference type="EMBL" id="DAZ96648.1"/>
    </source>
</evidence>
<feature type="domain" description="PiggyBac transposable element-derived protein" evidence="1">
    <location>
        <begin position="3"/>
        <end position="107"/>
    </location>
</feature>
<organism evidence="2 3">
    <name type="scientific">Lagenidium giganteum</name>
    <dbReference type="NCBI Taxonomy" id="4803"/>
    <lineage>
        <taxon>Eukaryota</taxon>
        <taxon>Sar</taxon>
        <taxon>Stramenopiles</taxon>
        <taxon>Oomycota</taxon>
        <taxon>Peronosporomycetes</taxon>
        <taxon>Pythiales</taxon>
        <taxon>Pythiaceae</taxon>
    </lineage>
</organism>
<comment type="caution">
    <text evidence="2">The sequence shown here is derived from an EMBL/GenBank/DDBJ whole genome shotgun (WGS) entry which is preliminary data.</text>
</comment>
<protein>
    <recommendedName>
        <fullName evidence="1">PiggyBac transposable element-derived protein domain-containing protein</fullName>
    </recommendedName>
</protein>
<dbReference type="Proteomes" id="UP001146120">
    <property type="component" value="Unassembled WGS sequence"/>
</dbReference>
<dbReference type="Pfam" id="PF13843">
    <property type="entry name" value="DDE_Tnp_1_7"/>
    <property type="match status" value="1"/>
</dbReference>
<dbReference type="AlphaFoldDB" id="A0AAV2YS90"/>
<dbReference type="InterPro" id="IPR029526">
    <property type="entry name" value="PGBD"/>
</dbReference>
<dbReference type="PANTHER" id="PTHR46599">
    <property type="entry name" value="PIGGYBAC TRANSPOSABLE ELEMENT-DERIVED PROTEIN 4"/>
    <property type="match status" value="1"/>
</dbReference>
<reference evidence="2" key="1">
    <citation type="submission" date="2022-11" db="EMBL/GenBank/DDBJ databases">
        <authorList>
            <person name="Morgan W.R."/>
            <person name="Tartar A."/>
        </authorList>
    </citation>
    <scope>NUCLEOTIDE SEQUENCE</scope>
    <source>
        <strain evidence="2">ARSEF 373</strain>
    </source>
</reference>
<gene>
    <name evidence="2" type="ORF">N0F65_009211</name>
</gene>